<name>A0ABS1WZY4_9GAMM</name>
<dbReference type="EMBL" id="JAEVLS010000004">
    <property type="protein sequence ID" value="MBM0106534.1"/>
    <property type="molecule type" value="Genomic_DNA"/>
</dbReference>
<dbReference type="InterPro" id="IPR045851">
    <property type="entry name" value="AMP-bd_C_sf"/>
</dbReference>
<dbReference type="Gene3D" id="1.10.1200.10">
    <property type="entry name" value="ACP-like"/>
    <property type="match status" value="1"/>
</dbReference>
<dbReference type="Pfam" id="PF00668">
    <property type="entry name" value="Condensation"/>
    <property type="match status" value="1"/>
</dbReference>
<dbReference type="Gene3D" id="2.30.38.10">
    <property type="entry name" value="Luciferase, Domain 3"/>
    <property type="match status" value="1"/>
</dbReference>
<dbReference type="Gene3D" id="3.30.300.30">
    <property type="match status" value="1"/>
</dbReference>
<dbReference type="CDD" id="cd05930">
    <property type="entry name" value="A_NRPS"/>
    <property type="match status" value="1"/>
</dbReference>
<dbReference type="Gene3D" id="3.30.559.10">
    <property type="entry name" value="Chloramphenicol acetyltransferase-like domain"/>
    <property type="match status" value="1"/>
</dbReference>
<evidence type="ECO:0000259" key="4">
    <source>
        <dbReference type="PROSITE" id="PS50075"/>
    </source>
</evidence>
<gene>
    <name evidence="5" type="ORF">JM946_17535</name>
</gene>
<dbReference type="InterPro" id="IPR010071">
    <property type="entry name" value="AA_adenyl_dom"/>
</dbReference>
<dbReference type="InterPro" id="IPR009081">
    <property type="entry name" value="PP-bd_ACP"/>
</dbReference>
<dbReference type="Proteomes" id="UP000661077">
    <property type="component" value="Unassembled WGS sequence"/>
</dbReference>
<evidence type="ECO:0000313" key="6">
    <source>
        <dbReference type="Proteomes" id="UP000661077"/>
    </source>
</evidence>
<dbReference type="NCBIfam" id="TIGR01733">
    <property type="entry name" value="AA-adenyl-dom"/>
    <property type="match status" value="1"/>
</dbReference>
<dbReference type="Gene3D" id="3.30.559.30">
    <property type="entry name" value="Nonribosomal peptide synthetase, condensation domain"/>
    <property type="match status" value="1"/>
</dbReference>
<dbReference type="PROSITE" id="PS50075">
    <property type="entry name" value="CARRIER"/>
    <property type="match status" value="1"/>
</dbReference>
<dbReference type="InterPro" id="IPR020845">
    <property type="entry name" value="AMP-binding_CS"/>
</dbReference>
<dbReference type="SUPFAM" id="SSF52777">
    <property type="entry name" value="CoA-dependent acyltransferases"/>
    <property type="match status" value="2"/>
</dbReference>
<proteinExistence type="predicted"/>
<dbReference type="Gene3D" id="3.40.50.980">
    <property type="match status" value="2"/>
</dbReference>
<dbReference type="Pfam" id="PF00501">
    <property type="entry name" value="AMP-binding"/>
    <property type="match status" value="1"/>
</dbReference>
<evidence type="ECO:0000256" key="1">
    <source>
        <dbReference type="ARBA" id="ARBA00022450"/>
    </source>
</evidence>
<dbReference type="InterPro" id="IPR000873">
    <property type="entry name" value="AMP-dep_synth/lig_dom"/>
</dbReference>
<comment type="caution">
    <text evidence="5">The sequence shown here is derived from an EMBL/GenBank/DDBJ whole genome shotgun (WGS) entry which is preliminary data.</text>
</comment>
<dbReference type="InterPro" id="IPR001242">
    <property type="entry name" value="Condensation_dom"/>
</dbReference>
<dbReference type="SUPFAM" id="SSF47336">
    <property type="entry name" value="ACP-like"/>
    <property type="match status" value="1"/>
</dbReference>
<dbReference type="PANTHER" id="PTHR45527:SF1">
    <property type="entry name" value="FATTY ACID SYNTHASE"/>
    <property type="match status" value="1"/>
</dbReference>
<feature type="domain" description="Carrier" evidence="4">
    <location>
        <begin position="983"/>
        <end position="1058"/>
    </location>
</feature>
<dbReference type="InterPro" id="IPR020806">
    <property type="entry name" value="PKS_PP-bd"/>
</dbReference>
<reference evidence="5 6" key="1">
    <citation type="journal article" date="2021" name="Int. J. Syst. Evol. Microbiol.">
        <title>Steroidobacter gossypii sp. nov., isolated from soil of cotton cropping field.</title>
        <authorList>
            <person name="Huang R."/>
            <person name="Yang S."/>
            <person name="Zhen C."/>
            <person name="Liu W."/>
        </authorList>
    </citation>
    <scope>NUCLEOTIDE SEQUENCE [LARGE SCALE GENOMIC DNA]</scope>
    <source>
        <strain evidence="5 6">S1-65</strain>
    </source>
</reference>
<evidence type="ECO:0000256" key="2">
    <source>
        <dbReference type="ARBA" id="ARBA00022553"/>
    </source>
</evidence>
<dbReference type="RefSeq" id="WP_203168655.1">
    <property type="nucleotide sequence ID" value="NZ_JAEVLS010000004.1"/>
</dbReference>
<keyword evidence="2" id="KW-0597">Phosphoprotein</keyword>
<dbReference type="InterPro" id="IPR036736">
    <property type="entry name" value="ACP-like_sf"/>
</dbReference>
<accession>A0ABS1WZY4</accession>
<dbReference type="PROSITE" id="PS00455">
    <property type="entry name" value="AMP_BINDING"/>
    <property type="match status" value="1"/>
</dbReference>
<evidence type="ECO:0000313" key="5">
    <source>
        <dbReference type="EMBL" id="MBM0106534.1"/>
    </source>
</evidence>
<dbReference type="Pfam" id="PF00550">
    <property type="entry name" value="PP-binding"/>
    <property type="match status" value="1"/>
</dbReference>
<protein>
    <submittedName>
        <fullName evidence="5">Amino acid adenylation domain-containing protein</fullName>
    </submittedName>
</protein>
<dbReference type="CDD" id="cd19543">
    <property type="entry name" value="DCL_NRPS"/>
    <property type="match status" value="1"/>
</dbReference>
<evidence type="ECO:0000256" key="3">
    <source>
        <dbReference type="SAM" id="MobiDB-lite"/>
    </source>
</evidence>
<sequence length="1086" mass="121795">MTGQPSEVRVPAASIRENIEAIYPLTPIQKGMVFHSLLKPGSGAYVLQDCLRLQGPLNVEAFWGAWQRLIEQYAVFRTFFVRMETQKPLQVVLKQVALPRQELDWTNLDEPERESRLARLRYDEWIAGFNFSAPPLFRLILIRCATDDYRLVWTQHHAITDGWSGALVWSQWRRLYFTACRGEASFANDSAPSFHSYVSWLERQDKTAAVEFWRDSLAGFTEPVALPPGRARSSLPRDVPSQATAERSLGTELSAQLARFVREHTMTLSVLMQGMWAYLLHLFNNRDDIVFGGTVSGRPPEVDGIERMIGPLINSVPVRVRIDAKQSVSEYLRGIFERQKSRAAHEYLSLFDIQKCSQVPSGTGLFESLLVFDNYPRTAGISDASNEPLVIAKAGGYSYNHYPLTLMIVPGKDIALSAKYADDRYSREHVEYFLDVLVALLTSCVTHPERPLGELECLSEAQRGQVLSWSGQGERLQHVETLPERVEQHAARYSQRTAVVSAGGQWSYGELNERSNQLARYLLKLGVRSDQSIAVCVEPSAWMLCGMLAAHKLGASFVMLDGSWPATRLNEVLMDSDAGAIITEQLYLSKIADTEASAQIVSVDRDAEDIAQEESGNIEYPVLPGRAAYMVYTSGSTGRPKGVVVSHRALSHYVSGLLAQLSVGEDPLEWLSLAAMSADLGYTTMFGGLWTGGSIRLMPSSSSLDAEALARSLEQRPVDVLKIVPGHLSALLSVSEAERVLPRRYLVCGGEELPKPLLEDVWSLHPQLRIFNHYGPSETTVGALCGEVTRADFAYERVSIGRPLRHREAYVLDAQLRPVGVGVIGELYLGGEGLADGYRGRPGQTAERFIPHPSRDGARLYKTGDLARYRPDGRVEFLGRGDHQIKRRGYRIELGEIEQMLMKHERIRQAVVLWSQDRLLCYVITELTPAELEEYAQRTLIEVMRPTHWIRMQTYPLLPNGKVDRQALLSREIEQAARPEPAAPRTATESLLASLWQELLKVERIGIHENFFRLGGDSLLIIRLHAAIKKAADRDLQIVDLFQYPTIEKQAQLLDRGPLSIGESAEFKNITRRLARRRVQVDTAPE</sequence>
<dbReference type="PANTHER" id="PTHR45527">
    <property type="entry name" value="NONRIBOSOMAL PEPTIDE SYNTHETASE"/>
    <property type="match status" value="1"/>
</dbReference>
<keyword evidence="1" id="KW-0596">Phosphopantetheine</keyword>
<feature type="region of interest" description="Disordered" evidence="3">
    <location>
        <begin position="224"/>
        <end position="247"/>
    </location>
</feature>
<dbReference type="SUPFAM" id="SSF56801">
    <property type="entry name" value="Acetyl-CoA synthetase-like"/>
    <property type="match status" value="1"/>
</dbReference>
<dbReference type="InterPro" id="IPR023213">
    <property type="entry name" value="CAT-like_dom_sf"/>
</dbReference>
<dbReference type="SMART" id="SM00823">
    <property type="entry name" value="PKS_PP"/>
    <property type="match status" value="1"/>
</dbReference>
<organism evidence="5 6">
    <name type="scientific">Steroidobacter gossypii</name>
    <dbReference type="NCBI Taxonomy" id="2805490"/>
    <lineage>
        <taxon>Bacteria</taxon>
        <taxon>Pseudomonadati</taxon>
        <taxon>Pseudomonadota</taxon>
        <taxon>Gammaproteobacteria</taxon>
        <taxon>Steroidobacterales</taxon>
        <taxon>Steroidobacteraceae</taxon>
        <taxon>Steroidobacter</taxon>
    </lineage>
</organism>
<keyword evidence="6" id="KW-1185">Reference proteome</keyword>